<name>A0A964E041_9PROT</name>
<dbReference type="Pfam" id="PF01547">
    <property type="entry name" value="SBP_bac_1"/>
    <property type="match status" value="1"/>
</dbReference>
<feature type="signal peptide" evidence="3">
    <location>
        <begin position="1"/>
        <end position="45"/>
    </location>
</feature>
<evidence type="ECO:0000256" key="2">
    <source>
        <dbReference type="ARBA" id="ARBA00008520"/>
    </source>
</evidence>
<evidence type="ECO:0000313" key="5">
    <source>
        <dbReference type="Proteomes" id="UP000708298"/>
    </source>
</evidence>
<protein>
    <submittedName>
        <fullName evidence="4">Extracellular solute-binding protein</fullName>
    </submittedName>
</protein>
<dbReference type="EMBL" id="JAESVB010000008">
    <property type="protein sequence ID" value="MCB8876767.1"/>
    <property type="molecule type" value="Genomic_DNA"/>
</dbReference>
<sequence length="463" mass="50300">MDNLSIGPTGQRRRGWRQRLKTTVTAIAALAAIATAGLSTRPAQAADATKITYWFWGESDIPGIDTWMKGMVSKYQAVHADTQINVVPQSSDTLIGGFRLASQSHSGPDIDTQWATLPTLTPYWNKAAVAISDYVPATEIAQWVNASENEAGGKIVAMPIYLIGVPLVWNKDLFKKAGLDPDKAPVTWSDFLADCAALKAHGITPIGMGNSDGSFGAWMFAIYLKQELNSLDELKSAIGNTGGFSLDQFDGLLTKMYAMMADLVAKGYINSDVSSLSLTQGWQLFPQQKAAMAFTTDGNVLSWGKTLGEDKIGVAAPPIWGGGKLADTYDVTQSSDEFITSWAKNKQAAADFLVWLHQPDNMAALYTQTGAFPADKRFPTSSITDGLAKQLFALDTAKQSIWLENYIPPEVDSDADTPAGQLILSKSGTPEQAVAIWNRVIKKWRMQQIPEFIQFKKWAGGNS</sequence>
<dbReference type="RefSeq" id="WP_227322426.1">
    <property type="nucleotide sequence ID" value="NZ_JAESVB010000008.1"/>
</dbReference>
<dbReference type="SUPFAM" id="SSF53850">
    <property type="entry name" value="Periplasmic binding protein-like II"/>
    <property type="match status" value="1"/>
</dbReference>
<proteinExistence type="inferred from homology"/>
<comment type="subcellular location">
    <subcellularLocation>
        <location evidence="1">Periplasm</location>
    </subcellularLocation>
</comment>
<dbReference type="Proteomes" id="UP000708298">
    <property type="component" value="Unassembled WGS sequence"/>
</dbReference>
<dbReference type="InterPro" id="IPR006059">
    <property type="entry name" value="SBP"/>
</dbReference>
<reference evidence="4" key="2">
    <citation type="submission" date="2021-01" db="EMBL/GenBank/DDBJ databases">
        <authorList>
            <person name="Mieszkin S."/>
            <person name="Pouder E."/>
            <person name="Alain K."/>
        </authorList>
    </citation>
    <scope>NUCLEOTIDE SEQUENCE</scope>
    <source>
        <strain evidence="4">HW T2.11</strain>
    </source>
</reference>
<evidence type="ECO:0000313" key="4">
    <source>
        <dbReference type="EMBL" id="MCB8876767.1"/>
    </source>
</evidence>
<accession>A0A964E041</accession>
<keyword evidence="5" id="KW-1185">Reference proteome</keyword>
<comment type="similarity">
    <text evidence="2">Belongs to the bacterial solute-binding protein 1 family.</text>
</comment>
<gene>
    <name evidence="4" type="ORF">ASILVAE211_16365</name>
</gene>
<comment type="caution">
    <text evidence="4">The sequence shown here is derived from an EMBL/GenBank/DDBJ whole genome shotgun (WGS) entry which is preliminary data.</text>
</comment>
<dbReference type="InterPro" id="IPR050490">
    <property type="entry name" value="Bact_solute-bd_prot1"/>
</dbReference>
<evidence type="ECO:0000256" key="3">
    <source>
        <dbReference type="SAM" id="SignalP"/>
    </source>
</evidence>
<reference evidence="4" key="1">
    <citation type="journal article" date="2021" name="Microorganisms">
        <title>Acidisoma silvae sp. nov. and Acidisomacellulosilytica sp. nov., Two Acidophilic Bacteria Isolated from Decaying Wood, Hydrolyzing Cellulose and Producing Poly-3-hydroxybutyrate.</title>
        <authorList>
            <person name="Mieszkin S."/>
            <person name="Pouder E."/>
            <person name="Uroz S."/>
            <person name="Simon-Colin C."/>
            <person name="Alain K."/>
        </authorList>
    </citation>
    <scope>NUCLEOTIDE SEQUENCE</scope>
    <source>
        <strain evidence="4">HW T2.11</strain>
    </source>
</reference>
<dbReference type="PANTHER" id="PTHR43649">
    <property type="entry name" value="ARABINOSE-BINDING PROTEIN-RELATED"/>
    <property type="match status" value="1"/>
</dbReference>
<evidence type="ECO:0000256" key="1">
    <source>
        <dbReference type="ARBA" id="ARBA00004418"/>
    </source>
</evidence>
<dbReference type="Gene3D" id="3.40.190.10">
    <property type="entry name" value="Periplasmic binding protein-like II"/>
    <property type="match status" value="2"/>
</dbReference>
<keyword evidence="3" id="KW-0732">Signal</keyword>
<feature type="chain" id="PRO_5038087756" evidence="3">
    <location>
        <begin position="46"/>
        <end position="463"/>
    </location>
</feature>
<dbReference type="AlphaFoldDB" id="A0A964E041"/>
<organism evidence="4 5">
    <name type="scientific">Acidisoma silvae</name>
    <dbReference type="NCBI Taxonomy" id="2802396"/>
    <lineage>
        <taxon>Bacteria</taxon>
        <taxon>Pseudomonadati</taxon>
        <taxon>Pseudomonadota</taxon>
        <taxon>Alphaproteobacteria</taxon>
        <taxon>Acetobacterales</taxon>
        <taxon>Acidocellaceae</taxon>
        <taxon>Acidisoma</taxon>
    </lineage>
</organism>
<dbReference type="GO" id="GO:0042597">
    <property type="term" value="C:periplasmic space"/>
    <property type="evidence" value="ECO:0007669"/>
    <property type="project" value="UniProtKB-SubCell"/>
</dbReference>